<evidence type="ECO:0000256" key="2">
    <source>
        <dbReference type="SAM" id="MobiDB-lite"/>
    </source>
</evidence>
<dbReference type="Proteomes" id="UP000261560">
    <property type="component" value="Unplaced"/>
</dbReference>
<feature type="domain" description="CCHC-type" evidence="3">
    <location>
        <begin position="259"/>
        <end position="274"/>
    </location>
</feature>
<feature type="compositionally biased region" description="Low complexity" evidence="2">
    <location>
        <begin position="8"/>
        <end position="38"/>
    </location>
</feature>
<dbReference type="SMART" id="SM00343">
    <property type="entry name" value="ZnF_C2HC"/>
    <property type="match status" value="1"/>
</dbReference>
<keyword evidence="5" id="KW-1185">Reference proteome</keyword>
<evidence type="ECO:0000256" key="1">
    <source>
        <dbReference type="PROSITE-ProRule" id="PRU00047"/>
    </source>
</evidence>
<feature type="region of interest" description="Disordered" evidence="2">
    <location>
        <begin position="212"/>
        <end position="247"/>
    </location>
</feature>
<dbReference type="InterPro" id="IPR005162">
    <property type="entry name" value="Retrotrans_gag_dom"/>
</dbReference>
<keyword evidence="1" id="KW-0862">Zinc</keyword>
<dbReference type="PANTHER" id="PTHR15503:SF22">
    <property type="entry name" value="TRANSPOSON TY3-I GAG POLYPROTEIN"/>
    <property type="match status" value="1"/>
</dbReference>
<dbReference type="AlphaFoldDB" id="A0A3B3BTZ1"/>
<name>A0A3B3BTZ1_ORYME</name>
<dbReference type="Gene3D" id="2.40.70.10">
    <property type="entry name" value="Acid Proteases"/>
    <property type="match status" value="1"/>
</dbReference>
<dbReference type="SUPFAM" id="SSF57756">
    <property type="entry name" value="Retrovirus zinc finger-like domains"/>
    <property type="match status" value="1"/>
</dbReference>
<dbReference type="InterPro" id="IPR032567">
    <property type="entry name" value="RTL1-rel"/>
</dbReference>
<reference evidence="4" key="1">
    <citation type="submission" date="2025-08" db="UniProtKB">
        <authorList>
            <consortium name="Ensembl"/>
        </authorList>
    </citation>
    <scope>IDENTIFICATION</scope>
</reference>
<dbReference type="STRING" id="30732.ENSOMEP00000008503"/>
<organism evidence="4 5">
    <name type="scientific">Oryzias melastigma</name>
    <name type="common">Marine medaka</name>
    <dbReference type="NCBI Taxonomy" id="30732"/>
    <lineage>
        <taxon>Eukaryota</taxon>
        <taxon>Metazoa</taxon>
        <taxon>Chordata</taxon>
        <taxon>Craniata</taxon>
        <taxon>Vertebrata</taxon>
        <taxon>Euteleostomi</taxon>
        <taxon>Actinopterygii</taxon>
        <taxon>Neopterygii</taxon>
        <taxon>Teleostei</taxon>
        <taxon>Neoteleostei</taxon>
        <taxon>Acanthomorphata</taxon>
        <taxon>Ovalentaria</taxon>
        <taxon>Atherinomorphae</taxon>
        <taxon>Beloniformes</taxon>
        <taxon>Adrianichthyidae</taxon>
        <taxon>Oryziinae</taxon>
        <taxon>Oryzias</taxon>
    </lineage>
</organism>
<reference evidence="4" key="2">
    <citation type="submission" date="2025-09" db="UniProtKB">
        <authorList>
            <consortium name="Ensembl"/>
        </authorList>
    </citation>
    <scope>IDENTIFICATION</scope>
</reference>
<dbReference type="Pfam" id="PF03732">
    <property type="entry name" value="Retrotrans_gag"/>
    <property type="match status" value="1"/>
</dbReference>
<dbReference type="Gene3D" id="4.10.60.10">
    <property type="entry name" value="Zinc finger, CCHC-type"/>
    <property type="match status" value="1"/>
</dbReference>
<dbReference type="PANTHER" id="PTHR15503">
    <property type="entry name" value="LDOC1 RELATED"/>
    <property type="match status" value="1"/>
</dbReference>
<keyword evidence="1" id="KW-0863">Zinc-finger</keyword>
<dbReference type="Ensembl" id="ENSOMET00000002336.1">
    <property type="protein sequence ID" value="ENSOMEP00000008503.1"/>
    <property type="gene ID" value="ENSOMEG00000009678.1"/>
</dbReference>
<dbReference type="InterPro" id="IPR043502">
    <property type="entry name" value="DNA/RNA_pol_sf"/>
</dbReference>
<dbReference type="InterPro" id="IPR036875">
    <property type="entry name" value="Znf_CCHC_sf"/>
</dbReference>
<feature type="region of interest" description="Disordered" evidence="2">
    <location>
        <begin position="1"/>
        <end position="45"/>
    </location>
</feature>
<dbReference type="PaxDb" id="30732-ENSOMEP00000008503"/>
<dbReference type="Gene3D" id="3.10.10.10">
    <property type="entry name" value="HIV Type 1 Reverse Transcriptase, subunit A, domain 1"/>
    <property type="match status" value="1"/>
</dbReference>
<proteinExistence type="predicted"/>
<dbReference type="GO" id="GO:0008270">
    <property type="term" value="F:zinc ion binding"/>
    <property type="evidence" value="ECO:0007669"/>
    <property type="project" value="UniProtKB-KW"/>
</dbReference>
<protein>
    <recommendedName>
        <fullName evidence="3">CCHC-type domain-containing protein</fullName>
    </recommendedName>
</protein>
<dbReference type="InterPro" id="IPR001878">
    <property type="entry name" value="Znf_CCHC"/>
</dbReference>
<sequence length="542" mass="58973">MTRLQLIPPVSSVSSAASSASQPSPAAAAADCASDPTPAHTPGPLMALPDKFSGDPEQCVGFLMQCELFLRQQPSLYPTEEAKVSLVCSLLTGAAREWIAALWTGGSLPFHGYTAFTQQLREVFNHPADGKDAGAQLYGIKQGWQTAAAYSLRFRTLAARMDWTNSALTTAFREGLTTELQRELACRDEGLSLDNLIALTIKLDNLLRARQPRHPAHVSSRGGSSFLPGAPGPGREPMQLGSTQLSPKERARRVQQDLCLYCGQPGHIRNTCPNRQPRRSAEPVGEPAFTLTLPITLHFDDRAVKTQAMIDSGAAGNFIDLDFARYNVVPLLSCDARVAVTALDGRPLGSGQIRFLTQDLSVTAPDHHYETLRLFAIDSPRCPVILRLPWLEKHNPNINWSVHKLMFSSAHCRRHCLQGPQGSAPAVSRPIAAAALMDISTTGVEEGLPVQYRDLQVAFSKQHATQLPPHRSYDCAIDLLPGAVPTRGRVFPLSQPESAAMQAYIQEELAKGFIRPSASPASAGFFFVKKKDGGLRPCVDYR</sequence>
<accession>A0A3B3BTZ1</accession>
<dbReference type="CDD" id="cd00303">
    <property type="entry name" value="retropepsin_like"/>
    <property type="match status" value="1"/>
</dbReference>
<dbReference type="InterPro" id="IPR021109">
    <property type="entry name" value="Peptidase_aspartic_dom_sf"/>
</dbReference>
<dbReference type="GO" id="GO:0003676">
    <property type="term" value="F:nucleic acid binding"/>
    <property type="evidence" value="ECO:0007669"/>
    <property type="project" value="InterPro"/>
</dbReference>
<dbReference type="OMA" id="SISYHAM"/>
<dbReference type="PROSITE" id="PS50158">
    <property type="entry name" value="ZF_CCHC"/>
    <property type="match status" value="1"/>
</dbReference>
<dbReference type="SUPFAM" id="SSF56672">
    <property type="entry name" value="DNA/RNA polymerases"/>
    <property type="match status" value="1"/>
</dbReference>
<evidence type="ECO:0000313" key="4">
    <source>
        <dbReference type="Ensembl" id="ENSOMEP00000008503.1"/>
    </source>
</evidence>
<evidence type="ECO:0000313" key="5">
    <source>
        <dbReference type="Proteomes" id="UP000261560"/>
    </source>
</evidence>
<evidence type="ECO:0000259" key="3">
    <source>
        <dbReference type="PROSITE" id="PS50158"/>
    </source>
</evidence>
<keyword evidence="1" id="KW-0479">Metal-binding</keyword>
<dbReference type="GeneTree" id="ENSGT00950000183173"/>